<feature type="region of interest" description="Disordered" evidence="1">
    <location>
        <begin position="93"/>
        <end position="115"/>
    </location>
</feature>
<reference evidence="2" key="1">
    <citation type="journal article" date="2007" name="PLoS ONE">
        <title>The first genome sequence of an elite grapevine cultivar (Pinot noir Vitis vinifera L.): coping with a highly heterozygous genome.</title>
        <authorList>
            <person name="Velasco R."/>
            <person name="Zharkikh A."/>
            <person name="Troggio M."/>
            <person name="Cartwright D.A."/>
            <person name="Cestaro A."/>
            <person name="Pruss D."/>
            <person name="Pindo M."/>
            <person name="FitzGerald L.M."/>
            <person name="Vezzulli S."/>
            <person name="Reid J."/>
            <person name="Malacarne G."/>
            <person name="Iliev D."/>
            <person name="Coppola G."/>
            <person name="Wardell B."/>
            <person name="Micheletti D."/>
            <person name="Macalma T."/>
            <person name="Facci M."/>
            <person name="Mitchell J.T."/>
            <person name="Perazzolli M."/>
            <person name="Eldredge G."/>
            <person name="Gatto P."/>
            <person name="Oyzerski R."/>
            <person name="Moretto M."/>
            <person name="Gutin N."/>
            <person name="Stefanini M."/>
            <person name="Chen Y."/>
            <person name="Segala C."/>
            <person name="Davenport C."/>
            <person name="Dematte L."/>
            <person name="Mraz A."/>
            <person name="Battilana J."/>
            <person name="Stormo K."/>
            <person name="Costa F."/>
            <person name="Tao Q."/>
            <person name="Si-Ammour A."/>
            <person name="Harkins T."/>
            <person name="Lackey A."/>
            <person name="Perbost C."/>
            <person name="Taillon B."/>
            <person name="Stella A."/>
            <person name="Solovyev V."/>
            <person name="Fawcett J.A."/>
            <person name="Sterck L."/>
            <person name="Vandepoele K."/>
            <person name="Grando S.M."/>
            <person name="Toppo S."/>
            <person name="Moser C."/>
            <person name="Lanchbury J."/>
            <person name="Bogden R."/>
            <person name="Skolnick M."/>
            <person name="Sgaramella V."/>
            <person name="Bhatnagar S.K."/>
            <person name="Fontana P."/>
            <person name="Gutin A."/>
            <person name="Van de Peer Y."/>
            <person name="Salamini F."/>
            <person name="Viola R."/>
        </authorList>
    </citation>
    <scope>NUCLEOTIDE SEQUENCE</scope>
</reference>
<accession>A5BD11</accession>
<name>A5BD11_VITVI</name>
<feature type="region of interest" description="Disordered" evidence="1">
    <location>
        <begin position="128"/>
        <end position="167"/>
    </location>
</feature>
<sequence length="192" mass="21807">MAIVENPTFKPPPKGSQEINKCISMDEDHLSYQVLAQTKESYDRWVTRRVWGFRHQISKAKYLKMSVENIRKLQENTATLYTERKTLRLKRPPLPSECEISGEGGMSVRQNSSPGGMSYVARRKGDRLHVQGVGTPPPDDTERASLSRATPSGFPKRTRGALPYPDSLREKHTTLMIPRTIAYPIRICCPDH</sequence>
<dbReference type="AlphaFoldDB" id="A5BD11"/>
<evidence type="ECO:0000256" key="1">
    <source>
        <dbReference type="SAM" id="MobiDB-lite"/>
    </source>
</evidence>
<organism evidence="2">
    <name type="scientific">Vitis vinifera</name>
    <name type="common">Grape</name>
    <dbReference type="NCBI Taxonomy" id="29760"/>
    <lineage>
        <taxon>Eukaryota</taxon>
        <taxon>Viridiplantae</taxon>
        <taxon>Streptophyta</taxon>
        <taxon>Embryophyta</taxon>
        <taxon>Tracheophyta</taxon>
        <taxon>Spermatophyta</taxon>
        <taxon>Magnoliopsida</taxon>
        <taxon>eudicotyledons</taxon>
        <taxon>Gunneridae</taxon>
        <taxon>Pentapetalae</taxon>
        <taxon>rosids</taxon>
        <taxon>Vitales</taxon>
        <taxon>Vitaceae</taxon>
        <taxon>Viteae</taxon>
        <taxon>Vitis</taxon>
    </lineage>
</organism>
<evidence type="ECO:0000313" key="2">
    <source>
        <dbReference type="EMBL" id="CAN67776.1"/>
    </source>
</evidence>
<gene>
    <name evidence="2" type="ORF">VITISV_009162</name>
</gene>
<protein>
    <submittedName>
        <fullName evidence="2">Uncharacterized protein</fullName>
    </submittedName>
</protein>
<proteinExistence type="predicted"/>
<dbReference type="EMBL" id="AM455008">
    <property type="protein sequence ID" value="CAN67776.1"/>
    <property type="molecule type" value="Genomic_DNA"/>
</dbReference>